<gene>
    <name evidence="1" type="ORF">UY86_C0009G0025</name>
</gene>
<accession>A0A0G1Y2C5</accession>
<dbReference type="InterPro" id="IPR001387">
    <property type="entry name" value="Cro/C1-type_HTH"/>
</dbReference>
<dbReference type="CDD" id="cd00093">
    <property type="entry name" value="HTH_XRE"/>
    <property type="match status" value="1"/>
</dbReference>
<protein>
    <recommendedName>
        <fullName evidence="3">HTH cro/C1-type domain-containing protein</fullName>
    </recommendedName>
</protein>
<reference evidence="1 2" key="1">
    <citation type="journal article" date="2015" name="Nature">
        <title>rRNA introns, odd ribosomes, and small enigmatic genomes across a large radiation of phyla.</title>
        <authorList>
            <person name="Brown C.T."/>
            <person name="Hug L.A."/>
            <person name="Thomas B.C."/>
            <person name="Sharon I."/>
            <person name="Castelle C.J."/>
            <person name="Singh A."/>
            <person name="Wilkins M.J."/>
            <person name="Williams K.H."/>
            <person name="Banfield J.F."/>
        </authorList>
    </citation>
    <scope>NUCLEOTIDE SEQUENCE [LARGE SCALE GENOMIC DNA]</scope>
</reference>
<evidence type="ECO:0000313" key="1">
    <source>
        <dbReference type="EMBL" id="KKW37391.1"/>
    </source>
</evidence>
<name>A0A0G1Y2C5_9BACT</name>
<dbReference type="EMBL" id="LCRR01000009">
    <property type="protein sequence ID" value="KKW37391.1"/>
    <property type="molecule type" value="Genomic_DNA"/>
</dbReference>
<dbReference type="SUPFAM" id="SSF47413">
    <property type="entry name" value="lambda repressor-like DNA-binding domains"/>
    <property type="match status" value="1"/>
</dbReference>
<organism evidence="1 2">
    <name type="scientific">Candidatus Adlerbacteria bacterium GW2011_GWB1_54_7</name>
    <dbReference type="NCBI Taxonomy" id="1618607"/>
    <lineage>
        <taxon>Bacteria</taxon>
        <taxon>Candidatus Adleribacteriota</taxon>
    </lineage>
</organism>
<comment type="caution">
    <text evidence="1">The sequence shown here is derived from an EMBL/GenBank/DDBJ whole genome shotgun (WGS) entry which is preliminary data.</text>
</comment>
<dbReference type="STRING" id="1618607.UY86_C0009G0025"/>
<evidence type="ECO:0008006" key="3">
    <source>
        <dbReference type="Google" id="ProtNLM"/>
    </source>
</evidence>
<dbReference type="Proteomes" id="UP000033852">
    <property type="component" value="Unassembled WGS sequence"/>
</dbReference>
<evidence type="ECO:0000313" key="2">
    <source>
        <dbReference type="Proteomes" id="UP000033852"/>
    </source>
</evidence>
<dbReference type="AlphaFoldDB" id="A0A0G1Y2C5"/>
<dbReference type="InterPro" id="IPR010982">
    <property type="entry name" value="Lambda_DNA-bd_dom_sf"/>
</dbReference>
<dbReference type="GO" id="GO:0003677">
    <property type="term" value="F:DNA binding"/>
    <property type="evidence" value="ECO:0007669"/>
    <property type="project" value="InterPro"/>
</dbReference>
<proteinExistence type="predicted"/>
<dbReference type="Gene3D" id="1.10.260.40">
    <property type="entry name" value="lambda repressor-like DNA-binding domains"/>
    <property type="match status" value="1"/>
</dbReference>
<sequence length="184" mass="19606">MLCFALSGILWHSSARFVLSGLFPATPPAICGGKEISVMNKQKNLRAPNAAVPELQRQQGERLKKLRLHRGFKTASDAARKFEIAGPTYLAHENGTRAIRTHIAEYYAKELGSSASWILHGEGAATVDGSEFGPRSFTVVSGDDLVAEVASVLSKLEGAASKLTPAAKAMILSGLERTKGLLSS</sequence>